<dbReference type="PANTHER" id="PTHR24260">
    <property type="match status" value="1"/>
</dbReference>
<dbReference type="GeneID" id="117642448"/>
<dbReference type="SUPFAM" id="SSF50494">
    <property type="entry name" value="Trypsin-like serine proteases"/>
    <property type="match status" value="1"/>
</dbReference>
<dbReference type="KEGG" id="tpal:117642448"/>
<dbReference type="GO" id="GO:0006508">
    <property type="term" value="P:proteolysis"/>
    <property type="evidence" value="ECO:0007669"/>
    <property type="project" value="InterPro"/>
</dbReference>
<dbReference type="InterPro" id="IPR051333">
    <property type="entry name" value="CLIP_Serine_Protease"/>
</dbReference>
<dbReference type="PROSITE" id="PS00135">
    <property type="entry name" value="TRYPSIN_SER"/>
    <property type="match status" value="1"/>
</dbReference>
<dbReference type="InterPro" id="IPR009003">
    <property type="entry name" value="Peptidase_S1_PA"/>
</dbReference>
<feature type="domain" description="Peptidase S1" evidence="1">
    <location>
        <begin position="1"/>
        <end position="112"/>
    </location>
</feature>
<feature type="non-terminal residue" evidence="3">
    <location>
        <position position="1"/>
    </location>
</feature>
<dbReference type="Pfam" id="PF00089">
    <property type="entry name" value="Trypsin"/>
    <property type="match status" value="1"/>
</dbReference>
<reference evidence="3" key="1">
    <citation type="submission" date="2025-08" db="UniProtKB">
        <authorList>
            <consortium name="RefSeq"/>
        </authorList>
    </citation>
    <scope>IDENTIFICATION</scope>
    <source>
        <tissue evidence="3">Total insect</tissue>
    </source>
</reference>
<dbReference type="InterPro" id="IPR001254">
    <property type="entry name" value="Trypsin_dom"/>
</dbReference>
<name>A0A6P8YIR9_THRPL</name>
<sequence>IQYGVLSTSSDSHHISSTLLFVTSRGISNLSCSVRFFLQAIIRHTHLCVSGRWARGPCQGDSGGPLVTTGIRGKPILIGLTSFGTKGGCQLSWPSVFTRITSYLDWIGESAGKLMKP</sequence>
<dbReference type="RefSeq" id="XP_034236576.1">
    <property type="nucleotide sequence ID" value="XM_034380685.1"/>
</dbReference>
<protein>
    <submittedName>
        <fullName evidence="3">Brachyurin-like</fullName>
    </submittedName>
</protein>
<accession>A0A6P8YIR9</accession>
<dbReference type="PANTHER" id="PTHR24260:SF134">
    <property type="entry name" value="AT07769P-RELATED"/>
    <property type="match status" value="1"/>
</dbReference>
<organism evidence="3">
    <name type="scientific">Thrips palmi</name>
    <name type="common">Melon thrips</name>
    <dbReference type="NCBI Taxonomy" id="161013"/>
    <lineage>
        <taxon>Eukaryota</taxon>
        <taxon>Metazoa</taxon>
        <taxon>Ecdysozoa</taxon>
        <taxon>Arthropoda</taxon>
        <taxon>Hexapoda</taxon>
        <taxon>Insecta</taxon>
        <taxon>Pterygota</taxon>
        <taxon>Neoptera</taxon>
        <taxon>Paraneoptera</taxon>
        <taxon>Thysanoptera</taxon>
        <taxon>Terebrantia</taxon>
        <taxon>Thripoidea</taxon>
        <taxon>Thripidae</taxon>
        <taxon>Thrips</taxon>
    </lineage>
</organism>
<dbReference type="InParanoid" id="A0A6P8YIR9"/>
<dbReference type="GO" id="GO:0004252">
    <property type="term" value="F:serine-type endopeptidase activity"/>
    <property type="evidence" value="ECO:0007669"/>
    <property type="project" value="InterPro"/>
</dbReference>
<dbReference type="Proteomes" id="UP000515158">
    <property type="component" value="Unplaced"/>
</dbReference>
<dbReference type="Gene3D" id="2.40.10.10">
    <property type="entry name" value="Trypsin-like serine proteases"/>
    <property type="match status" value="1"/>
</dbReference>
<dbReference type="AlphaFoldDB" id="A0A6P8YIR9"/>
<evidence type="ECO:0000313" key="2">
    <source>
        <dbReference type="Proteomes" id="UP000515158"/>
    </source>
</evidence>
<dbReference type="OrthoDB" id="5565075at2759"/>
<dbReference type="InterPro" id="IPR043504">
    <property type="entry name" value="Peptidase_S1_PA_chymotrypsin"/>
</dbReference>
<gene>
    <name evidence="3" type="primary">LOC117642448</name>
</gene>
<proteinExistence type="predicted"/>
<evidence type="ECO:0000313" key="3">
    <source>
        <dbReference type="RefSeq" id="XP_034236576.1"/>
    </source>
</evidence>
<evidence type="ECO:0000259" key="1">
    <source>
        <dbReference type="PROSITE" id="PS50240"/>
    </source>
</evidence>
<dbReference type="PROSITE" id="PS50240">
    <property type="entry name" value="TRYPSIN_DOM"/>
    <property type="match status" value="1"/>
</dbReference>
<keyword evidence="2" id="KW-1185">Reference proteome</keyword>
<dbReference type="InterPro" id="IPR033116">
    <property type="entry name" value="TRYPSIN_SER"/>
</dbReference>